<protein>
    <recommendedName>
        <fullName evidence="3">Type II secretion system protein J</fullName>
    </recommendedName>
</protein>
<evidence type="ECO:0000256" key="7">
    <source>
        <dbReference type="ARBA" id="ARBA00022692"/>
    </source>
</evidence>
<evidence type="ECO:0000256" key="2">
    <source>
        <dbReference type="ARBA" id="ARBA00011084"/>
    </source>
</evidence>
<organism evidence="10 11">
    <name type="scientific">Plesiomonas shigelloides</name>
    <name type="common">Aeromonas shigelloides</name>
    <dbReference type="NCBI Taxonomy" id="703"/>
    <lineage>
        <taxon>Bacteria</taxon>
        <taxon>Pseudomonadati</taxon>
        <taxon>Pseudomonadota</taxon>
        <taxon>Gammaproteobacteria</taxon>
        <taxon>Enterobacterales</taxon>
        <taxon>Enterobacteriaceae</taxon>
        <taxon>Plesiomonas</taxon>
    </lineage>
</organism>
<comment type="caution">
    <text evidence="10">The sequence shown here is derived from an EMBL/GenBank/DDBJ whole genome shotgun (WGS) entry which is preliminary data.</text>
</comment>
<dbReference type="NCBIfam" id="TIGR02532">
    <property type="entry name" value="IV_pilin_GFxxxE"/>
    <property type="match status" value="1"/>
</dbReference>
<dbReference type="PANTHER" id="PTHR39583:SF2">
    <property type="entry name" value="TYPE II SECRETION SYSTEM PROTEIN J"/>
    <property type="match status" value="1"/>
</dbReference>
<comment type="subcellular location">
    <subcellularLocation>
        <location evidence="1">Cell inner membrane</location>
        <topology evidence="1">Single-pass membrane protein</topology>
    </subcellularLocation>
</comment>
<dbReference type="Pfam" id="PF11612">
    <property type="entry name" value="T2SSJ"/>
    <property type="match status" value="1"/>
</dbReference>
<evidence type="ECO:0000256" key="5">
    <source>
        <dbReference type="ARBA" id="ARBA00022481"/>
    </source>
</evidence>
<evidence type="ECO:0000256" key="1">
    <source>
        <dbReference type="ARBA" id="ARBA00004377"/>
    </source>
</evidence>
<accession>A0A8I2B379</accession>
<proteinExistence type="inferred from homology"/>
<reference evidence="10" key="1">
    <citation type="submission" date="2021-03" db="EMBL/GenBank/DDBJ databases">
        <title>Plesiomonas shigelloides zfcc0051, isolated from zebrafish feces.</title>
        <authorList>
            <person name="Vanderhoek Z."/>
            <person name="Gaulke C."/>
        </authorList>
    </citation>
    <scope>NUCLEOTIDE SEQUENCE</scope>
    <source>
        <strain evidence="10">Zfcc0051</strain>
    </source>
</reference>
<keyword evidence="5" id="KW-0488">Methylation</keyword>
<comment type="similarity">
    <text evidence="2">Belongs to the GSP J family.</text>
</comment>
<keyword evidence="8" id="KW-1133">Transmembrane helix</keyword>
<dbReference type="InterPro" id="IPR045584">
    <property type="entry name" value="Pilin-like"/>
</dbReference>
<keyword evidence="9" id="KW-0472">Membrane</keyword>
<dbReference type="GO" id="GO:0015628">
    <property type="term" value="P:protein secretion by the type II secretion system"/>
    <property type="evidence" value="ECO:0007669"/>
    <property type="project" value="InterPro"/>
</dbReference>
<evidence type="ECO:0000256" key="4">
    <source>
        <dbReference type="ARBA" id="ARBA00022475"/>
    </source>
</evidence>
<gene>
    <name evidence="10" type="primary">gspJ</name>
    <name evidence="10" type="ORF">J2R62_00310</name>
</gene>
<dbReference type="NCBIfam" id="TIGR01711">
    <property type="entry name" value="gspJ"/>
    <property type="match status" value="1"/>
</dbReference>
<dbReference type="PANTHER" id="PTHR39583">
    <property type="entry name" value="TYPE II SECRETION SYSTEM PROTEIN J-RELATED"/>
    <property type="match status" value="1"/>
</dbReference>
<dbReference type="RefSeq" id="WP_207541379.1">
    <property type="nucleotide sequence ID" value="NZ_JAFNAA010000001.1"/>
</dbReference>
<sequence length="210" mass="23152">MSTRIPAAGFTLLEMLVAIAVFAMLSVMSQQVVSGVMQADSISEQQHSELQALQQMMQYLTHDLTQMIPKTVRSGPAGREAALLVGNGVLGSQGVGLRFTRGGVVNPHMMQARSHFTQVGYRIAEGKLERWLWPQTDLDNRVTPQVQVLAPVNALRVQFYDNGRWSGQWSSPQAIPQAIRITFDFPQLGTIERVWLLRGALLPSGRGGRA</sequence>
<keyword evidence="4" id="KW-1003">Cell membrane</keyword>
<name>A0A8I2B379_PLESH</name>
<dbReference type="AlphaFoldDB" id="A0A8I2B379"/>
<dbReference type="InterPro" id="IPR010055">
    <property type="entry name" value="T2SS_protein-GspJ"/>
</dbReference>
<evidence type="ECO:0000313" key="11">
    <source>
        <dbReference type="Proteomes" id="UP000664658"/>
    </source>
</evidence>
<evidence type="ECO:0000256" key="8">
    <source>
        <dbReference type="ARBA" id="ARBA00022989"/>
    </source>
</evidence>
<evidence type="ECO:0000256" key="6">
    <source>
        <dbReference type="ARBA" id="ARBA00022519"/>
    </source>
</evidence>
<dbReference type="GO" id="GO:0015627">
    <property type="term" value="C:type II protein secretion system complex"/>
    <property type="evidence" value="ECO:0007669"/>
    <property type="project" value="InterPro"/>
</dbReference>
<evidence type="ECO:0000313" key="10">
    <source>
        <dbReference type="EMBL" id="MBO1106675.1"/>
    </source>
</evidence>
<dbReference type="GO" id="GO:0005886">
    <property type="term" value="C:plasma membrane"/>
    <property type="evidence" value="ECO:0007669"/>
    <property type="project" value="UniProtKB-SubCell"/>
</dbReference>
<dbReference type="Pfam" id="PF07963">
    <property type="entry name" value="N_methyl"/>
    <property type="match status" value="1"/>
</dbReference>
<dbReference type="EMBL" id="JAFNAA010000001">
    <property type="protein sequence ID" value="MBO1106675.1"/>
    <property type="molecule type" value="Genomic_DNA"/>
</dbReference>
<dbReference type="InterPro" id="IPR012902">
    <property type="entry name" value="N_methyl_site"/>
</dbReference>
<evidence type="ECO:0000256" key="9">
    <source>
        <dbReference type="ARBA" id="ARBA00023136"/>
    </source>
</evidence>
<dbReference type="PROSITE" id="PS00409">
    <property type="entry name" value="PROKAR_NTER_METHYL"/>
    <property type="match status" value="1"/>
</dbReference>
<keyword evidence="6" id="KW-0997">Cell inner membrane</keyword>
<dbReference type="Gene3D" id="3.10.610.10">
    <property type="entry name" value="GSPII I/J protein-like"/>
    <property type="match status" value="1"/>
</dbReference>
<dbReference type="SUPFAM" id="SSF54523">
    <property type="entry name" value="Pili subunits"/>
    <property type="match status" value="2"/>
</dbReference>
<dbReference type="InterPro" id="IPR051621">
    <property type="entry name" value="T2SS_protein_J"/>
</dbReference>
<keyword evidence="7" id="KW-0812">Transmembrane</keyword>
<dbReference type="Proteomes" id="UP000664658">
    <property type="component" value="Unassembled WGS sequence"/>
</dbReference>
<dbReference type="Gene3D" id="2.10.70.20">
    <property type="entry name" value="gspk-gspi-gspj complex like domains"/>
    <property type="match status" value="1"/>
</dbReference>
<evidence type="ECO:0000256" key="3">
    <source>
        <dbReference type="ARBA" id="ARBA00021539"/>
    </source>
</evidence>